<evidence type="ECO:0000256" key="2">
    <source>
        <dbReference type="ARBA" id="ARBA00022692"/>
    </source>
</evidence>
<feature type="transmembrane region" description="Helical" evidence="5">
    <location>
        <begin position="584"/>
        <end position="608"/>
    </location>
</feature>
<evidence type="ECO:0000313" key="7">
    <source>
        <dbReference type="Proteomes" id="UP000034098"/>
    </source>
</evidence>
<dbReference type="OrthoDB" id="9811483at2"/>
<feature type="transmembrane region" description="Helical" evidence="5">
    <location>
        <begin position="434"/>
        <end position="453"/>
    </location>
</feature>
<evidence type="ECO:0000313" key="6">
    <source>
        <dbReference type="EMBL" id="KJL41092.1"/>
    </source>
</evidence>
<comment type="subcellular location">
    <subcellularLocation>
        <location evidence="1">Membrane</location>
        <topology evidence="1">Multi-pass membrane protein</topology>
    </subcellularLocation>
</comment>
<dbReference type="RefSeq" id="WP_045300811.1">
    <property type="nucleotide sequence ID" value="NZ_JYJA01000038.1"/>
</dbReference>
<dbReference type="GO" id="GO:0016020">
    <property type="term" value="C:membrane"/>
    <property type="evidence" value="ECO:0007669"/>
    <property type="project" value="UniProtKB-SubCell"/>
</dbReference>
<dbReference type="Proteomes" id="UP000034098">
    <property type="component" value="Unassembled WGS sequence"/>
</dbReference>
<feature type="transmembrane region" description="Helical" evidence="5">
    <location>
        <begin position="16"/>
        <end position="37"/>
    </location>
</feature>
<gene>
    <name evidence="6" type="ORF">RS82_03008</name>
</gene>
<dbReference type="NCBIfam" id="TIGR03057">
    <property type="entry name" value="xxxLxxG_by_4"/>
    <property type="match status" value="1"/>
</dbReference>
<feature type="transmembrane region" description="Helical" evidence="5">
    <location>
        <begin position="504"/>
        <end position="523"/>
    </location>
</feature>
<evidence type="ECO:0000256" key="1">
    <source>
        <dbReference type="ARBA" id="ARBA00004141"/>
    </source>
</evidence>
<dbReference type="AlphaFoldDB" id="A0A0M2H3T2"/>
<keyword evidence="2 5" id="KW-0812">Transmembrane</keyword>
<evidence type="ECO:0000256" key="5">
    <source>
        <dbReference type="SAM" id="Phobius"/>
    </source>
</evidence>
<comment type="caution">
    <text evidence="6">The sequence shown here is derived from an EMBL/GenBank/DDBJ whole genome shotgun (WGS) entry which is preliminary data.</text>
</comment>
<feature type="transmembrane region" description="Helical" evidence="5">
    <location>
        <begin position="535"/>
        <end position="564"/>
    </location>
</feature>
<dbReference type="PATRIC" id="fig|69370.6.peg.3062"/>
<keyword evidence="4 5" id="KW-0472">Membrane</keyword>
<dbReference type="InterPro" id="IPR051328">
    <property type="entry name" value="T7SS_ABC-Transporter"/>
</dbReference>
<keyword evidence="7" id="KW-1185">Reference proteome</keyword>
<dbReference type="PANTHER" id="PTHR43077:SF5">
    <property type="entry name" value="PHAGE INFECTION PROTEIN"/>
    <property type="match status" value="1"/>
</dbReference>
<accession>A0A0M2H3T2</accession>
<reference evidence="6 7" key="1">
    <citation type="submission" date="2015-02" db="EMBL/GenBank/DDBJ databases">
        <title>Draft genome sequences of ten Microbacterium spp. with emphasis on heavy metal contaminated environments.</title>
        <authorList>
            <person name="Corretto E."/>
        </authorList>
    </citation>
    <scope>NUCLEOTIDE SEQUENCE [LARGE SCALE GENOMIC DNA]</scope>
    <source>
        <strain evidence="6 7">DSM 8608</strain>
    </source>
</reference>
<evidence type="ECO:0000256" key="3">
    <source>
        <dbReference type="ARBA" id="ARBA00022989"/>
    </source>
</evidence>
<feature type="transmembrane region" description="Helical" evidence="5">
    <location>
        <begin position="474"/>
        <end position="498"/>
    </location>
</feature>
<evidence type="ECO:0000256" key="4">
    <source>
        <dbReference type="ARBA" id="ARBA00023136"/>
    </source>
</evidence>
<dbReference type="InterPro" id="IPR023908">
    <property type="entry name" value="xxxLxxG_rpt"/>
</dbReference>
<name>A0A0M2H3T2_MICTR</name>
<organism evidence="6 7">
    <name type="scientific">Microbacterium trichothecenolyticum</name>
    <name type="common">Aureobacterium trichothecenolyticum</name>
    <dbReference type="NCBI Taxonomy" id="69370"/>
    <lineage>
        <taxon>Bacteria</taxon>
        <taxon>Bacillati</taxon>
        <taxon>Actinomycetota</taxon>
        <taxon>Actinomycetes</taxon>
        <taxon>Micrococcales</taxon>
        <taxon>Microbacteriaceae</taxon>
        <taxon>Microbacterium</taxon>
    </lineage>
</organism>
<sequence length="616" mass="59339">MAAFGATSGSSRLGRLAVIGLIIVPLLIGGILAWALAAPTSHPERLTAAIVNDDAPVTVDGRSVPLGRQFAAGLMAGQEPAQPGAGTTDDPPSLDWVLTNDEDAAEGLAAGRYMAVVRIPPTFSADATSISGPGAQARQAVVEVRTTPASAWLDPALTGAVTQAATAALGRELTGRYLQQVYAGFNTIAEQIGQAAAGADQVADGTASAAAGAADLSGGASALSSGLASLSAGAAGLASGLAQLDASAQPLPGAAADVAAGANRVAGSLDQALRQADAATLAFAEVVAELCGLPGPGTLCDRATQALRQLEAAEAGLRDLTTGARRVAVGNDALAAALPRVVGGIDDAATGAGEVSAGAVSSSGGAGEVASGAAQLAAGTAQVDAGAAELSSGLDSASTQLPTYTDDDIDTLSVVVAEPVVVDQATPATGIQSVPLFTMIALWLGALVAAIAVQAVPTARLLSGAGSVAIGLRAVVPTVAVCAAQGVVVGAAVLTSVGVNPLEWIAFVVSAMLCGAAFGLANQGLAGAFGATGRIVAALIAIVALAAGLAGTVPAVIAQISAALPTAAATALLRAALTADAAGVVPAIIGPCLTAVAGLALVIAGVAARRRVSVEA</sequence>
<dbReference type="EMBL" id="JYJA01000038">
    <property type="protein sequence ID" value="KJL41092.1"/>
    <property type="molecule type" value="Genomic_DNA"/>
</dbReference>
<proteinExistence type="predicted"/>
<dbReference type="PANTHER" id="PTHR43077">
    <property type="entry name" value="TRANSPORT PERMEASE YVFS-RELATED"/>
    <property type="match status" value="1"/>
</dbReference>
<protein>
    <submittedName>
        <fullName evidence="6">ABC-2 family transporter protein</fullName>
    </submittedName>
</protein>
<keyword evidence="3 5" id="KW-1133">Transmembrane helix</keyword>